<dbReference type="InterPro" id="IPR002105">
    <property type="entry name" value="Dockerin_1_rpt"/>
</dbReference>
<dbReference type="EMBL" id="LCFB01000003">
    <property type="protein sequence ID" value="KKS86044.1"/>
    <property type="molecule type" value="Genomic_DNA"/>
</dbReference>
<keyword evidence="2" id="KW-0812">Transmembrane</keyword>
<dbReference type="Gene3D" id="2.60.40.10">
    <property type="entry name" value="Immunoglobulins"/>
    <property type="match status" value="1"/>
</dbReference>
<gene>
    <name evidence="3" type="ORF">UV59_C0003G0039</name>
</gene>
<protein>
    <submittedName>
        <fullName evidence="3">Uncharacterized protein</fullName>
    </submittedName>
</protein>
<dbReference type="SUPFAM" id="SSF51445">
    <property type="entry name" value="(Trans)glycosidases"/>
    <property type="match status" value="1"/>
</dbReference>
<dbReference type="STRING" id="1618436.UV59_C0003G0039"/>
<dbReference type="PROSITE" id="PS00018">
    <property type="entry name" value="EF_HAND_1"/>
    <property type="match status" value="1"/>
</dbReference>
<dbReference type="Gene3D" id="1.10.1330.10">
    <property type="entry name" value="Dockerin domain"/>
    <property type="match status" value="1"/>
</dbReference>
<feature type="transmembrane region" description="Helical" evidence="2">
    <location>
        <begin position="27"/>
        <end position="47"/>
    </location>
</feature>
<dbReference type="Proteomes" id="UP000034543">
    <property type="component" value="Unassembled WGS sequence"/>
</dbReference>
<feature type="compositionally biased region" description="Pro residues" evidence="1">
    <location>
        <begin position="800"/>
        <end position="814"/>
    </location>
</feature>
<dbReference type="Gene3D" id="3.20.20.80">
    <property type="entry name" value="Glycosidases"/>
    <property type="match status" value="1"/>
</dbReference>
<dbReference type="SUPFAM" id="SSF63446">
    <property type="entry name" value="Type I dockerin domain"/>
    <property type="match status" value="1"/>
</dbReference>
<comment type="caution">
    <text evidence="3">The sequence shown here is derived from an EMBL/GenBank/DDBJ whole genome shotgun (WGS) entry which is preliminary data.</text>
</comment>
<evidence type="ECO:0000313" key="4">
    <source>
        <dbReference type="Proteomes" id="UP000034543"/>
    </source>
</evidence>
<reference evidence="3 4" key="1">
    <citation type="journal article" date="2015" name="Nature">
        <title>rRNA introns, odd ribosomes, and small enigmatic genomes across a large radiation of phyla.</title>
        <authorList>
            <person name="Brown C.T."/>
            <person name="Hug L.A."/>
            <person name="Thomas B.C."/>
            <person name="Sharon I."/>
            <person name="Castelle C.J."/>
            <person name="Singh A."/>
            <person name="Wilkins M.J."/>
            <person name="Williams K.H."/>
            <person name="Banfield J.F."/>
        </authorList>
    </citation>
    <scope>NUCLEOTIDE SEQUENCE [LARGE SCALE GENOMIC DNA]</scope>
</reference>
<evidence type="ECO:0000313" key="3">
    <source>
        <dbReference type="EMBL" id="KKS86044.1"/>
    </source>
</evidence>
<feature type="region of interest" description="Disordered" evidence="1">
    <location>
        <begin position="794"/>
        <end position="821"/>
    </location>
</feature>
<dbReference type="InterPro" id="IPR017853">
    <property type="entry name" value="GH"/>
</dbReference>
<organism evidence="3 4">
    <name type="scientific">Candidatus Gottesmanbacteria bacterium GW2011_GWA1_43_11</name>
    <dbReference type="NCBI Taxonomy" id="1618436"/>
    <lineage>
        <taxon>Bacteria</taxon>
        <taxon>Candidatus Gottesmaniibacteriota</taxon>
    </lineage>
</organism>
<dbReference type="InterPro" id="IPR036439">
    <property type="entry name" value="Dockerin_dom_sf"/>
</dbReference>
<evidence type="ECO:0000256" key="1">
    <source>
        <dbReference type="SAM" id="MobiDB-lite"/>
    </source>
</evidence>
<evidence type="ECO:0000256" key="2">
    <source>
        <dbReference type="SAM" id="Phobius"/>
    </source>
</evidence>
<keyword evidence="2" id="KW-0472">Membrane</keyword>
<dbReference type="GO" id="GO:0004553">
    <property type="term" value="F:hydrolase activity, hydrolyzing O-glycosyl compounds"/>
    <property type="evidence" value="ECO:0007669"/>
    <property type="project" value="InterPro"/>
</dbReference>
<proteinExistence type="predicted"/>
<keyword evidence="2" id="KW-1133">Transmembrane helix</keyword>
<dbReference type="InterPro" id="IPR013783">
    <property type="entry name" value="Ig-like_fold"/>
</dbReference>
<sequence>MDDLCVDIRDCLHLNTDVVFKTVIKNIVLLVSIAFGFGLLAVTPVRAVSISNVQVNSTAVRVYEKYEVKFSVASTTEYPFFQYDESSPPGVLPRVGITVEGVFTSPSGKILRQPAFFMTEVTRSGSGSSVAYEETNIKYWVVRFAPQETGQYSVTLSARDSSGTTTATVGTFTAQSPVKPGFIRVSQSDPRYFEFNNGDLYWPIGPAWGSNYAQYKNTGQNLERPWVAGLGIYSTNWARWKSTAEQFGNEGIMTRLNWREKYPGHDLSYEIFYATSGVNGFEMWLTNWLDETFGPRLKSGRQYQVKLTYKATNIAGPSSRCSSCPYGFVIKINESHHWGISDVAGIENFLRNSTRIVNHISTNSDWNTVTTTFTSPINSSQIYLYLDNVTSGQVYVDEFSMREILPGGGLGGEVIRNPRADQHTYVENRPAAFMDWQLDQGEQNDVFFKYVVHDKNDWIQSHLLTDGVWADVGDGYYQAENTKARWLLRQWYRYLVARWGYSTAIHSWELNNEGPPNEVANGTAPHWETAQAFASYMHQIDAHPHLATTSFWCCWRPVFWGNNTKFGDIDYADVHEYSNNPQLANQNYTNDVAAWIRNMAGVIFQDNVGKPTILAENGLADSGWAPISELQQTNPGIYYHNQLWAGLDPGALFAPNYWYSEHLNRINRITISTPFYNFVKTLDLNKGGYVPLGATISNTKLRVFGQKNLTKRKAHAWIQNADHTWRNVMNGVNSSQSGTISFVMNPNAAYVVETWNTYTGSLTSSTSQSTNSTGTLTLTITSLSDDRAVKITPQGFVEPSPTPAPTPSATPAPVPGDVNHDGTVNGADLKLLLPNWLGSGSCSTFSCDLVTDAKINALDFGFIVSHWN</sequence>
<dbReference type="InterPro" id="IPR018247">
    <property type="entry name" value="EF_Hand_1_Ca_BS"/>
</dbReference>
<dbReference type="Gene3D" id="2.60.120.260">
    <property type="entry name" value="Galactose-binding domain-like"/>
    <property type="match status" value="1"/>
</dbReference>
<name>A0A0G1CKL0_9BACT</name>
<dbReference type="Pfam" id="PF00404">
    <property type="entry name" value="Dockerin_1"/>
    <property type="match status" value="1"/>
</dbReference>
<accession>A0A0G1CKL0</accession>
<dbReference type="GO" id="GO:0000272">
    <property type="term" value="P:polysaccharide catabolic process"/>
    <property type="evidence" value="ECO:0007669"/>
    <property type="project" value="InterPro"/>
</dbReference>
<dbReference type="AlphaFoldDB" id="A0A0G1CKL0"/>